<organism evidence="3">
    <name type="scientific">Schistocephalus solidus</name>
    <name type="common">Tapeworm</name>
    <dbReference type="NCBI Taxonomy" id="70667"/>
    <lineage>
        <taxon>Eukaryota</taxon>
        <taxon>Metazoa</taxon>
        <taxon>Spiralia</taxon>
        <taxon>Lophotrochozoa</taxon>
        <taxon>Platyhelminthes</taxon>
        <taxon>Cestoda</taxon>
        <taxon>Eucestoda</taxon>
        <taxon>Diphyllobothriidea</taxon>
        <taxon>Diphyllobothriidae</taxon>
        <taxon>Schistocephalus</taxon>
    </lineage>
</organism>
<dbReference type="AlphaFoldDB" id="A0A183S947"/>
<dbReference type="WBParaSite" id="SSLN_0000077801-mRNA-1">
    <property type="protein sequence ID" value="SSLN_0000077801-mRNA-1"/>
    <property type="gene ID" value="SSLN_0000077801"/>
</dbReference>
<dbReference type="Proteomes" id="UP000275846">
    <property type="component" value="Unassembled WGS sequence"/>
</dbReference>
<evidence type="ECO:0000313" key="1">
    <source>
        <dbReference type="EMBL" id="VDL86159.1"/>
    </source>
</evidence>
<protein>
    <submittedName>
        <fullName evidence="3">CN hydrolase domain-containing protein</fullName>
    </submittedName>
</protein>
<proteinExistence type="predicted"/>
<sequence>MQTFVMRTQLDVAVDIVCVEGPNFEDFACLFGASHVAHFSSLPIEAVVAINGVRKHEKQRIASADGQFVFDYAGPESSTCMAYDGRFLFEDYFGIGVFSVDAGCELANMRADIPRCALGLLRKRKHQETLSMGKEKGLRSLRSDGSIVIEAADKGGATVNIDKIEYVNKANLAFDDREAYIPIAEVSTKKNRPHL</sequence>
<keyword evidence="2" id="KW-1185">Reference proteome</keyword>
<dbReference type="EMBL" id="UYSU01000719">
    <property type="protein sequence ID" value="VDL86159.1"/>
    <property type="molecule type" value="Genomic_DNA"/>
</dbReference>
<name>A0A183S947_SCHSO</name>
<accession>A0A183S947</accession>
<reference evidence="3" key="1">
    <citation type="submission" date="2016-06" db="UniProtKB">
        <authorList>
            <consortium name="WormBaseParasite"/>
        </authorList>
    </citation>
    <scope>IDENTIFICATION</scope>
</reference>
<evidence type="ECO:0000313" key="2">
    <source>
        <dbReference type="Proteomes" id="UP000275846"/>
    </source>
</evidence>
<reference evidence="1 2" key="2">
    <citation type="submission" date="2018-11" db="EMBL/GenBank/DDBJ databases">
        <authorList>
            <consortium name="Pathogen Informatics"/>
        </authorList>
    </citation>
    <scope>NUCLEOTIDE SEQUENCE [LARGE SCALE GENOMIC DNA]</scope>
    <source>
        <strain evidence="1 2">NST_G2</strain>
    </source>
</reference>
<evidence type="ECO:0000313" key="3">
    <source>
        <dbReference type="WBParaSite" id="SSLN_0000077801-mRNA-1"/>
    </source>
</evidence>
<gene>
    <name evidence="1" type="ORF">SSLN_LOCUS745</name>
</gene>